<evidence type="ECO:0000313" key="8">
    <source>
        <dbReference type="Proteomes" id="UP000515152"/>
    </source>
</evidence>
<evidence type="ECO:0000256" key="4">
    <source>
        <dbReference type="ARBA" id="ARBA00022702"/>
    </source>
</evidence>
<dbReference type="CTD" id="100008569"/>
<evidence type="ECO:0000256" key="3">
    <source>
        <dbReference type="ARBA" id="ARBA00022525"/>
    </source>
</evidence>
<dbReference type="GO" id="GO:0005179">
    <property type="term" value="F:hormone activity"/>
    <property type="evidence" value="ECO:0007669"/>
    <property type="project" value="UniProtKB-KW"/>
</dbReference>
<dbReference type="SUPFAM" id="SSF56994">
    <property type="entry name" value="Insulin-like"/>
    <property type="match status" value="1"/>
</dbReference>
<dbReference type="InterPro" id="IPR051777">
    <property type="entry name" value="Insulin-like_neuro_ligands"/>
</dbReference>
<keyword evidence="6" id="KW-0732">Signal</keyword>
<evidence type="ECO:0000259" key="7">
    <source>
        <dbReference type="SMART" id="SM00078"/>
    </source>
</evidence>
<sequence>MRSFLFPAVALCVLLAAIGTPVESSGSSGLRLCGREFLRAVVYTCGGSRWRRAFTGAATEGYTDQTGLESAETTPETRRLRRDLTQLLSNICCQVGCRKSDITKLC</sequence>
<organism evidence="8 9">
    <name type="scientific">Clupea harengus</name>
    <name type="common">Atlantic herring</name>
    <dbReference type="NCBI Taxonomy" id="7950"/>
    <lineage>
        <taxon>Eukaryota</taxon>
        <taxon>Metazoa</taxon>
        <taxon>Chordata</taxon>
        <taxon>Craniata</taxon>
        <taxon>Vertebrata</taxon>
        <taxon>Euteleostomi</taxon>
        <taxon>Actinopterygii</taxon>
        <taxon>Neopterygii</taxon>
        <taxon>Teleostei</taxon>
        <taxon>Clupei</taxon>
        <taxon>Clupeiformes</taxon>
        <taxon>Clupeoidei</taxon>
        <taxon>Clupeidae</taxon>
        <taxon>Clupea</taxon>
    </lineage>
</organism>
<evidence type="ECO:0000256" key="6">
    <source>
        <dbReference type="SAM" id="SignalP"/>
    </source>
</evidence>
<dbReference type="CDD" id="cd04365">
    <property type="entry name" value="IlGF_relaxin_like"/>
    <property type="match status" value="1"/>
</dbReference>
<evidence type="ECO:0000313" key="9">
    <source>
        <dbReference type="RefSeq" id="XP_012672925.2"/>
    </source>
</evidence>
<protein>
    <submittedName>
        <fullName evidence="9">Insulin-like 5b</fullName>
    </submittedName>
</protein>
<accession>A0A6P3VJG7</accession>
<feature type="signal peptide" evidence="6">
    <location>
        <begin position="1"/>
        <end position="24"/>
    </location>
</feature>
<feature type="chain" id="PRO_5028234337" evidence="6">
    <location>
        <begin position="25"/>
        <end position="106"/>
    </location>
</feature>
<name>A0A6P3VJG7_CLUHA</name>
<dbReference type="GO" id="GO:0005576">
    <property type="term" value="C:extracellular region"/>
    <property type="evidence" value="ECO:0007669"/>
    <property type="project" value="UniProtKB-SubCell"/>
</dbReference>
<dbReference type="KEGG" id="char:105891307"/>
<dbReference type="Proteomes" id="UP000515152">
    <property type="component" value="Chromosome 25"/>
</dbReference>
<feature type="domain" description="Insulin-like" evidence="7">
    <location>
        <begin position="30"/>
        <end position="106"/>
    </location>
</feature>
<proteinExistence type="predicted"/>
<keyword evidence="8" id="KW-1185">Reference proteome</keyword>
<dbReference type="RefSeq" id="XP_012672925.2">
    <property type="nucleotide sequence ID" value="XM_012817471.3"/>
</dbReference>
<dbReference type="SMART" id="SM00078">
    <property type="entry name" value="IlGF"/>
    <property type="match status" value="1"/>
</dbReference>
<dbReference type="InterPro" id="IPR016179">
    <property type="entry name" value="Insulin-like"/>
</dbReference>
<dbReference type="PANTHER" id="PTHR20968:SF2">
    <property type="entry name" value="INSULIN-LIKE PEPTIDE INSL5"/>
    <property type="match status" value="1"/>
</dbReference>
<dbReference type="Pfam" id="PF00049">
    <property type="entry name" value="Insulin"/>
    <property type="match status" value="1"/>
</dbReference>
<gene>
    <name evidence="9" type="primary">insl5b</name>
</gene>
<dbReference type="InterPro" id="IPR036438">
    <property type="entry name" value="Insulin-like_sf"/>
</dbReference>
<dbReference type="PANTHER" id="PTHR20968">
    <property type="entry name" value="ILGF DOMAIN-CONTAINING PROTEIN"/>
    <property type="match status" value="1"/>
</dbReference>
<evidence type="ECO:0000256" key="2">
    <source>
        <dbReference type="ARBA" id="ARBA00011207"/>
    </source>
</evidence>
<dbReference type="AlphaFoldDB" id="A0A6P3VJG7"/>
<evidence type="ECO:0000256" key="1">
    <source>
        <dbReference type="ARBA" id="ARBA00004613"/>
    </source>
</evidence>
<keyword evidence="3" id="KW-0964">Secreted</keyword>
<dbReference type="OrthoDB" id="9443437at2759"/>
<comment type="subunit">
    <text evidence="2">Heterodimer of a B chain and an A chain linked by two disulfide bonds.</text>
</comment>
<dbReference type="GeneID" id="105891307"/>
<evidence type="ECO:0000256" key="5">
    <source>
        <dbReference type="ARBA" id="ARBA00023157"/>
    </source>
</evidence>
<reference evidence="9" key="1">
    <citation type="submission" date="2025-08" db="UniProtKB">
        <authorList>
            <consortium name="RefSeq"/>
        </authorList>
    </citation>
    <scope>IDENTIFICATION</scope>
</reference>
<keyword evidence="4" id="KW-0372">Hormone</keyword>
<keyword evidence="5" id="KW-1015">Disulfide bond</keyword>
<comment type="subcellular location">
    <subcellularLocation>
        <location evidence="1">Secreted</location>
    </subcellularLocation>
</comment>
<dbReference type="GO" id="GO:0001664">
    <property type="term" value="F:G protein-coupled receptor binding"/>
    <property type="evidence" value="ECO:0007669"/>
    <property type="project" value="TreeGrafter"/>
</dbReference>